<feature type="region of interest" description="Disordered" evidence="7">
    <location>
        <begin position="141"/>
        <end position="168"/>
    </location>
</feature>
<dbReference type="InterPro" id="IPR011039">
    <property type="entry name" value="TFIIF_interaction"/>
</dbReference>
<name>A0A5C3L7L4_COPMA</name>
<dbReference type="GO" id="GO:0016251">
    <property type="term" value="F:RNA polymerase II general transcription initiation factor activity"/>
    <property type="evidence" value="ECO:0007669"/>
    <property type="project" value="TreeGrafter"/>
</dbReference>
<evidence type="ECO:0000256" key="1">
    <source>
        <dbReference type="ARBA" id="ARBA00004123"/>
    </source>
</evidence>
<dbReference type="GO" id="GO:0005674">
    <property type="term" value="C:transcription factor TFIIF complex"/>
    <property type="evidence" value="ECO:0007669"/>
    <property type="project" value="TreeGrafter"/>
</dbReference>
<feature type="compositionally biased region" description="Basic and acidic residues" evidence="7">
    <location>
        <begin position="312"/>
        <end position="328"/>
    </location>
</feature>
<evidence type="ECO:0000256" key="5">
    <source>
        <dbReference type="ARBA" id="ARBA00023163"/>
    </source>
</evidence>
<dbReference type="Proteomes" id="UP000307440">
    <property type="component" value="Unassembled WGS sequence"/>
</dbReference>
<dbReference type="STRING" id="230819.A0A5C3L7L4"/>
<dbReference type="GO" id="GO:0003677">
    <property type="term" value="F:DNA binding"/>
    <property type="evidence" value="ECO:0007669"/>
    <property type="project" value="UniProtKB-KW"/>
</dbReference>
<protein>
    <submittedName>
        <fullName evidence="8">Rap30/74 interaction domain-containing protein</fullName>
    </submittedName>
</protein>
<feature type="region of interest" description="Disordered" evidence="7">
    <location>
        <begin position="279"/>
        <end position="342"/>
    </location>
</feature>
<comment type="subcellular location">
    <subcellularLocation>
        <location evidence="1">Nucleus</location>
    </subcellularLocation>
</comment>
<feature type="compositionally biased region" description="Polar residues" evidence="7">
    <location>
        <begin position="498"/>
        <end position="526"/>
    </location>
</feature>
<organism evidence="8 9">
    <name type="scientific">Coprinopsis marcescibilis</name>
    <name type="common">Agaric fungus</name>
    <name type="synonym">Psathyrella marcescibilis</name>
    <dbReference type="NCBI Taxonomy" id="230819"/>
    <lineage>
        <taxon>Eukaryota</taxon>
        <taxon>Fungi</taxon>
        <taxon>Dikarya</taxon>
        <taxon>Basidiomycota</taxon>
        <taxon>Agaricomycotina</taxon>
        <taxon>Agaricomycetes</taxon>
        <taxon>Agaricomycetidae</taxon>
        <taxon>Agaricales</taxon>
        <taxon>Agaricineae</taxon>
        <taxon>Psathyrellaceae</taxon>
        <taxon>Coprinopsis</taxon>
    </lineage>
</organism>
<dbReference type="InterPro" id="IPR008851">
    <property type="entry name" value="TFIIF-alpha"/>
</dbReference>
<dbReference type="SUPFAM" id="SSF50916">
    <property type="entry name" value="Rap30/74 interaction domains"/>
    <property type="match status" value="1"/>
</dbReference>
<dbReference type="EMBL" id="ML210153">
    <property type="protein sequence ID" value="TFK28738.1"/>
    <property type="molecule type" value="Genomic_DNA"/>
</dbReference>
<gene>
    <name evidence="8" type="ORF">FA15DRAFT_652481</name>
</gene>
<comment type="similarity">
    <text evidence="2">Belongs to the TFIIF alpha subunit family.</text>
</comment>
<dbReference type="OrthoDB" id="76676at2759"/>
<dbReference type="AlphaFoldDB" id="A0A5C3L7L4"/>
<dbReference type="PANTHER" id="PTHR13011">
    <property type="entry name" value="TFIIF-ALPHA"/>
    <property type="match status" value="1"/>
</dbReference>
<dbReference type="GO" id="GO:0032968">
    <property type="term" value="P:positive regulation of transcription elongation by RNA polymerase II"/>
    <property type="evidence" value="ECO:0007669"/>
    <property type="project" value="InterPro"/>
</dbReference>
<reference evidence="8 9" key="1">
    <citation type="journal article" date="2019" name="Nat. Ecol. Evol.">
        <title>Megaphylogeny resolves global patterns of mushroom evolution.</title>
        <authorList>
            <person name="Varga T."/>
            <person name="Krizsan K."/>
            <person name="Foldi C."/>
            <person name="Dima B."/>
            <person name="Sanchez-Garcia M."/>
            <person name="Sanchez-Ramirez S."/>
            <person name="Szollosi G.J."/>
            <person name="Szarkandi J.G."/>
            <person name="Papp V."/>
            <person name="Albert L."/>
            <person name="Andreopoulos W."/>
            <person name="Angelini C."/>
            <person name="Antonin V."/>
            <person name="Barry K.W."/>
            <person name="Bougher N.L."/>
            <person name="Buchanan P."/>
            <person name="Buyck B."/>
            <person name="Bense V."/>
            <person name="Catcheside P."/>
            <person name="Chovatia M."/>
            <person name="Cooper J."/>
            <person name="Damon W."/>
            <person name="Desjardin D."/>
            <person name="Finy P."/>
            <person name="Geml J."/>
            <person name="Haridas S."/>
            <person name="Hughes K."/>
            <person name="Justo A."/>
            <person name="Karasinski D."/>
            <person name="Kautmanova I."/>
            <person name="Kiss B."/>
            <person name="Kocsube S."/>
            <person name="Kotiranta H."/>
            <person name="LaButti K.M."/>
            <person name="Lechner B.E."/>
            <person name="Liimatainen K."/>
            <person name="Lipzen A."/>
            <person name="Lukacs Z."/>
            <person name="Mihaltcheva S."/>
            <person name="Morgado L.N."/>
            <person name="Niskanen T."/>
            <person name="Noordeloos M.E."/>
            <person name="Ohm R.A."/>
            <person name="Ortiz-Santana B."/>
            <person name="Ovrebo C."/>
            <person name="Racz N."/>
            <person name="Riley R."/>
            <person name="Savchenko A."/>
            <person name="Shiryaev A."/>
            <person name="Soop K."/>
            <person name="Spirin V."/>
            <person name="Szebenyi C."/>
            <person name="Tomsovsky M."/>
            <person name="Tulloss R.E."/>
            <person name="Uehling J."/>
            <person name="Grigoriev I.V."/>
            <person name="Vagvolgyi C."/>
            <person name="Papp T."/>
            <person name="Martin F.M."/>
            <person name="Miettinen O."/>
            <person name="Hibbett D.S."/>
            <person name="Nagy L.G."/>
        </authorList>
    </citation>
    <scope>NUCLEOTIDE SEQUENCE [LARGE SCALE GENOMIC DNA]</scope>
    <source>
        <strain evidence="8 9">CBS 121175</strain>
    </source>
</reference>
<keyword evidence="5" id="KW-0804">Transcription</keyword>
<sequence>MAPQSLSLLFHPKKNQKKGPIPPPKPRAKPADVAAPASPAPRPQEADEDRFQLPDSGYSEFQVLSSSLKGWKYDVMKFDARKPVEILKWTAPVKLNRKDLRREDRAAAAAVVPQAVSPMLGPDGKPVIGSDGKVVMIDAEGKPIHNTGDSGQGANGKDKGKGKKRFQKKTRQVFKVPDEVRQLQREERYPWVLEDSSPYHKEHWIGQLEDTKKAETFGFFMPAANEAFKFVPAHRWYKFQKKVKHDLPTNTADVESEYTKSQKREYLAYLTTRAMLKEEEQKPEVGPGGRKLRTVVSGTSGGLFDDDDDPETKERLRKMDQEGDHDEQIFEEDFADDDEGMVVDDNDEDAKELEHIQERLKREYKQANKLRESGVDESEDEGTPQTDKATKKMQKIIRSREGNIAYESDGEENPYISEEEEEESEEEEVHTGPAIQIQPQQVDQKAATANKPSITVPTANSRATSPVASPSLGGHSLVAKRATSPKVPKPRLPGASSVPGSRATSPNPNSRATSPLANAPSPTSSKSGKRKAEDGAGGDVPKKKKTEKKERMTPAELQVMQQGTLAEQQALIINWFKKQAQPRTGDCINYFGPYIHIDAKTKETFTEMIKTLAYVRDRIMYLRSGIGAN</sequence>
<evidence type="ECO:0000256" key="3">
    <source>
        <dbReference type="ARBA" id="ARBA00023015"/>
    </source>
</evidence>
<accession>A0A5C3L7L4</accession>
<feature type="region of interest" description="Disordered" evidence="7">
    <location>
        <begin position="1"/>
        <end position="54"/>
    </location>
</feature>
<keyword evidence="3" id="KW-0805">Transcription regulation</keyword>
<evidence type="ECO:0000313" key="9">
    <source>
        <dbReference type="Proteomes" id="UP000307440"/>
    </source>
</evidence>
<evidence type="ECO:0000256" key="4">
    <source>
        <dbReference type="ARBA" id="ARBA00023125"/>
    </source>
</evidence>
<evidence type="ECO:0000256" key="7">
    <source>
        <dbReference type="SAM" id="MobiDB-lite"/>
    </source>
</evidence>
<evidence type="ECO:0000313" key="8">
    <source>
        <dbReference type="EMBL" id="TFK28738.1"/>
    </source>
</evidence>
<evidence type="ECO:0000256" key="6">
    <source>
        <dbReference type="ARBA" id="ARBA00023242"/>
    </source>
</evidence>
<keyword evidence="6" id="KW-0539">Nucleus</keyword>
<feature type="region of interest" description="Disordered" evidence="7">
    <location>
        <begin position="368"/>
        <end position="555"/>
    </location>
</feature>
<proteinExistence type="inferred from homology"/>
<evidence type="ECO:0000256" key="2">
    <source>
        <dbReference type="ARBA" id="ARBA00005249"/>
    </source>
</evidence>
<dbReference type="GO" id="GO:0001096">
    <property type="term" value="F:TFIIF-class transcription factor complex binding"/>
    <property type="evidence" value="ECO:0007669"/>
    <property type="project" value="TreeGrafter"/>
</dbReference>
<feature type="compositionally biased region" description="Acidic residues" evidence="7">
    <location>
        <begin position="408"/>
        <end position="428"/>
    </location>
</feature>
<dbReference type="GO" id="GO:0006367">
    <property type="term" value="P:transcription initiation at RNA polymerase II promoter"/>
    <property type="evidence" value="ECO:0007669"/>
    <property type="project" value="InterPro"/>
</dbReference>
<keyword evidence="9" id="KW-1185">Reference proteome</keyword>
<dbReference type="PANTHER" id="PTHR13011:SF0">
    <property type="entry name" value="GENERAL TRANSCRIPTION FACTOR IIF SUBUNIT 1"/>
    <property type="match status" value="1"/>
</dbReference>
<feature type="compositionally biased region" description="Acidic residues" evidence="7">
    <location>
        <begin position="329"/>
        <end position="342"/>
    </location>
</feature>
<keyword evidence="4" id="KW-0238">DNA-binding</keyword>
<feature type="compositionally biased region" description="Polar residues" evidence="7">
    <location>
        <begin position="450"/>
        <end position="468"/>
    </location>
</feature>